<dbReference type="PROSITE" id="PS50859">
    <property type="entry name" value="LONGIN"/>
    <property type="match status" value="1"/>
</dbReference>
<dbReference type="AlphaFoldDB" id="A0A103YJC7"/>
<dbReference type="SUPFAM" id="SSF64356">
    <property type="entry name" value="SNARE-like"/>
    <property type="match status" value="1"/>
</dbReference>
<gene>
    <name evidence="9" type="ORF">Ccrd_011466</name>
</gene>
<keyword evidence="4" id="KW-0813">Transport</keyword>
<dbReference type="CDD" id="cd14824">
    <property type="entry name" value="Longin"/>
    <property type="match status" value="1"/>
</dbReference>
<dbReference type="GO" id="GO:0015031">
    <property type="term" value="P:protein transport"/>
    <property type="evidence" value="ECO:0007669"/>
    <property type="project" value="UniProtKB-KW"/>
</dbReference>
<dbReference type="OMA" id="CYIILCE"/>
<dbReference type="GO" id="GO:0005484">
    <property type="term" value="F:SNAP receptor activity"/>
    <property type="evidence" value="ECO:0007669"/>
    <property type="project" value="InterPro"/>
</dbReference>
<dbReference type="PANTHER" id="PTHR45837">
    <property type="entry name" value="VESICLE-TRAFFICKING PROTEIN SEC22B"/>
    <property type="match status" value="1"/>
</dbReference>
<dbReference type="InterPro" id="IPR011012">
    <property type="entry name" value="Longin-like_dom_sf"/>
</dbReference>
<comment type="subcellular location">
    <subcellularLocation>
        <location evidence="1">Endoplasmic reticulum membrane</location>
        <topology evidence="1">Single-pass type IV membrane protein</topology>
    </subcellularLocation>
    <subcellularLocation>
        <location evidence="2">Golgi apparatus membrane</location>
    </subcellularLocation>
</comment>
<dbReference type="InterPro" id="IPR044565">
    <property type="entry name" value="Sec22"/>
</dbReference>
<keyword evidence="7" id="KW-0812">Transmembrane</keyword>
<dbReference type="GO" id="GO:0005789">
    <property type="term" value="C:endoplasmic reticulum membrane"/>
    <property type="evidence" value="ECO:0007669"/>
    <property type="project" value="UniProtKB-SubCell"/>
</dbReference>
<evidence type="ECO:0000313" key="9">
    <source>
        <dbReference type="EMBL" id="KVI10133.1"/>
    </source>
</evidence>
<evidence type="ECO:0000313" key="10">
    <source>
        <dbReference type="Proteomes" id="UP000243975"/>
    </source>
</evidence>
<evidence type="ECO:0000256" key="6">
    <source>
        <dbReference type="ARBA" id="ARBA00023136"/>
    </source>
</evidence>
<accession>A0A103YJC7</accession>
<evidence type="ECO:0000256" key="1">
    <source>
        <dbReference type="ARBA" id="ARBA00004163"/>
    </source>
</evidence>
<evidence type="ECO:0000256" key="5">
    <source>
        <dbReference type="ARBA" id="ARBA00023054"/>
    </source>
</evidence>
<evidence type="ECO:0000256" key="2">
    <source>
        <dbReference type="ARBA" id="ARBA00004394"/>
    </source>
</evidence>
<dbReference type="Gramene" id="KVI10133">
    <property type="protein sequence ID" value="KVI10133"/>
    <property type="gene ID" value="Ccrd_011466"/>
</dbReference>
<keyword evidence="5" id="KW-0175">Coiled coil</keyword>
<keyword evidence="7" id="KW-1133">Transmembrane helix</keyword>
<feature type="transmembrane region" description="Helical" evidence="7">
    <location>
        <begin position="159"/>
        <end position="178"/>
    </location>
</feature>
<comment type="similarity">
    <text evidence="3">Belongs to the synaptobrevin family.</text>
</comment>
<evidence type="ECO:0000259" key="8">
    <source>
        <dbReference type="PROSITE" id="PS50859"/>
    </source>
</evidence>
<proteinExistence type="inferred from homology"/>
<dbReference type="GO" id="GO:0000139">
    <property type="term" value="C:Golgi membrane"/>
    <property type="evidence" value="ECO:0007669"/>
    <property type="project" value="UniProtKB-SubCell"/>
</dbReference>
<keyword evidence="6 7" id="KW-0472">Membrane</keyword>
<keyword evidence="4" id="KW-0653">Protein transport</keyword>
<feature type="domain" description="Longin" evidence="8">
    <location>
        <begin position="7"/>
        <end position="117"/>
    </location>
</feature>
<evidence type="ECO:0000256" key="3">
    <source>
        <dbReference type="ARBA" id="ARBA00008025"/>
    </source>
</evidence>
<dbReference type="GO" id="GO:0006888">
    <property type="term" value="P:endoplasmic reticulum to Golgi vesicle-mediated transport"/>
    <property type="evidence" value="ECO:0007669"/>
    <property type="project" value="InterPro"/>
</dbReference>
<reference evidence="9 10" key="1">
    <citation type="journal article" date="2016" name="Sci. Rep.">
        <title>The genome sequence of the outbreeding globe artichoke constructed de novo incorporating a phase-aware low-pass sequencing strategy of F1 progeny.</title>
        <authorList>
            <person name="Scaglione D."/>
            <person name="Reyes-Chin-Wo S."/>
            <person name="Acquadro A."/>
            <person name="Froenicke L."/>
            <person name="Portis E."/>
            <person name="Beitel C."/>
            <person name="Tirone M."/>
            <person name="Mauro R."/>
            <person name="Lo Monaco A."/>
            <person name="Mauromicale G."/>
            <person name="Faccioli P."/>
            <person name="Cattivelli L."/>
            <person name="Rieseberg L."/>
            <person name="Michelmore R."/>
            <person name="Lanteri S."/>
        </authorList>
    </citation>
    <scope>NUCLEOTIDE SEQUENCE [LARGE SCALE GENOMIC DNA]</scope>
    <source>
        <strain evidence="9">2C</strain>
    </source>
</reference>
<dbReference type="GO" id="GO:0006890">
    <property type="term" value="P:retrograde vesicle-mediated transport, Golgi to endoplasmic reticulum"/>
    <property type="evidence" value="ECO:0007669"/>
    <property type="project" value="InterPro"/>
</dbReference>
<protein>
    <submittedName>
        <fullName evidence="9">Longin domain-containing protein</fullName>
    </submittedName>
</protein>
<sequence>MMVKLTIVGRLNDGLPLSQGPIYANDDDVTTIFKQHAEFLLHEISTAALPPSATTIFHHHHCFKNGICFITLCDASYPTKLAFHYLQDLQKEFDKVDRESVEHVTEPYSFVEFDKVICNIIRQYIDTRTQANLLKLNANHKQQLNVHTEQMSMVIAVKWIPITIVFVVAFVLLGSSLAV</sequence>
<dbReference type="EMBL" id="LEKV01001028">
    <property type="protein sequence ID" value="KVI10133.1"/>
    <property type="molecule type" value="Genomic_DNA"/>
</dbReference>
<dbReference type="Gene3D" id="3.30.450.50">
    <property type="entry name" value="Longin domain"/>
    <property type="match status" value="1"/>
</dbReference>
<dbReference type="Pfam" id="PF13774">
    <property type="entry name" value="Longin"/>
    <property type="match status" value="1"/>
</dbReference>
<dbReference type="InterPro" id="IPR010908">
    <property type="entry name" value="Longin_dom"/>
</dbReference>
<evidence type="ECO:0000256" key="4">
    <source>
        <dbReference type="ARBA" id="ARBA00022927"/>
    </source>
</evidence>
<name>A0A103YJC7_CYNCS</name>
<dbReference type="STRING" id="59895.A0A103YJC7"/>
<evidence type="ECO:0000256" key="7">
    <source>
        <dbReference type="SAM" id="Phobius"/>
    </source>
</evidence>
<comment type="caution">
    <text evidence="9">The sequence shown here is derived from an EMBL/GenBank/DDBJ whole genome shotgun (WGS) entry which is preliminary data.</text>
</comment>
<organism evidence="9 10">
    <name type="scientific">Cynara cardunculus var. scolymus</name>
    <name type="common">Globe artichoke</name>
    <name type="synonym">Cynara scolymus</name>
    <dbReference type="NCBI Taxonomy" id="59895"/>
    <lineage>
        <taxon>Eukaryota</taxon>
        <taxon>Viridiplantae</taxon>
        <taxon>Streptophyta</taxon>
        <taxon>Embryophyta</taxon>
        <taxon>Tracheophyta</taxon>
        <taxon>Spermatophyta</taxon>
        <taxon>Magnoliopsida</taxon>
        <taxon>eudicotyledons</taxon>
        <taxon>Gunneridae</taxon>
        <taxon>Pentapetalae</taxon>
        <taxon>asterids</taxon>
        <taxon>campanulids</taxon>
        <taxon>Asterales</taxon>
        <taxon>Asteraceae</taxon>
        <taxon>Carduoideae</taxon>
        <taxon>Cardueae</taxon>
        <taxon>Carduinae</taxon>
        <taxon>Cynara</taxon>
    </lineage>
</organism>
<keyword evidence="10" id="KW-1185">Reference proteome</keyword>
<dbReference type="Proteomes" id="UP000243975">
    <property type="component" value="Unassembled WGS sequence"/>
</dbReference>
<dbReference type="SMART" id="SM01270">
    <property type="entry name" value="Longin"/>
    <property type="match status" value="1"/>
</dbReference>